<protein>
    <submittedName>
        <fullName evidence="1">Uncharacterized protein</fullName>
    </submittedName>
</protein>
<keyword evidence="2" id="KW-1185">Reference proteome</keyword>
<dbReference type="Proteomes" id="UP001433268">
    <property type="component" value="Unassembled WGS sequence"/>
</dbReference>
<dbReference type="PANTHER" id="PTHR35043">
    <property type="entry name" value="TRANSCRIPTION FACTOR DOMAIN-CONTAINING PROTEIN"/>
    <property type="match status" value="1"/>
</dbReference>
<proteinExistence type="predicted"/>
<dbReference type="RefSeq" id="XP_066665182.1">
    <property type="nucleotide sequence ID" value="XM_066815892.1"/>
</dbReference>
<comment type="caution">
    <text evidence="1">The sequence shown here is derived from an EMBL/GenBank/DDBJ whole genome shotgun (WGS) entry which is preliminary data.</text>
</comment>
<dbReference type="PANTHER" id="PTHR35043:SF7">
    <property type="entry name" value="TRANSCRIPTION FACTOR DOMAIN-CONTAINING PROTEIN"/>
    <property type="match status" value="1"/>
</dbReference>
<gene>
    <name evidence="1" type="ORF">PG997_011577</name>
</gene>
<evidence type="ECO:0000313" key="2">
    <source>
        <dbReference type="Proteomes" id="UP001433268"/>
    </source>
</evidence>
<accession>A0ABR1VN85</accession>
<sequence length="182" mass="20197">MATKSAWSLIQFFCPELGAAEALKQRFKARGLARRIRGEQWPDMTLKEAFAIDMGAVLALGLRRGLSGAATVDSQRDTSENQYDEEFSSFRLRESQLGLKLPSLEGRECLGRCIPGSKQLSMRSKTDGVAKLLILIQASGFLFKNSIWRLPPRLPVSRLEVLTLGHLVCTLVRALAMYIGLV</sequence>
<evidence type="ECO:0000313" key="1">
    <source>
        <dbReference type="EMBL" id="KAK8071374.1"/>
    </source>
</evidence>
<reference evidence="1 2" key="1">
    <citation type="submission" date="2023-01" db="EMBL/GenBank/DDBJ databases">
        <title>Analysis of 21 Apiospora genomes using comparative genomics revels a genus with tremendous synthesis potential of carbohydrate active enzymes and secondary metabolites.</title>
        <authorList>
            <person name="Sorensen T."/>
        </authorList>
    </citation>
    <scope>NUCLEOTIDE SEQUENCE [LARGE SCALE GENOMIC DNA]</scope>
    <source>
        <strain evidence="1 2">CBS 114990</strain>
    </source>
</reference>
<dbReference type="GeneID" id="92048952"/>
<organism evidence="1 2">
    <name type="scientific">Apiospora hydei</name>
    <dbReference type="NCBI Taxonomy" id="1337664"/>
    <lineage>
        <taxon>Eukaryota</taxon>
        <taxon>Fungi</taxon>
        <taxon>Dikarya</taxon>
        <taxon>Ascomycota</taxon>
        <taxon>Pezizomycotina</taxon>
        <taxon>Sordariomycetes</taxon>
        <taxon>Xylariomycetidae</taxon>
        <taxon>Amphisphaeriales</taxon>
        <taxon>Apiosporaceae</taxon>
        <taxon>Apiospora</taxon>
    </lineage>
</organism>
<dbReference type="EMBL" id="JAQQWN010000008">
    <property type="protein sequence ID" value="KAK8071374.1"/>
    <property type="molecule type" value="Genomic_DNA"/>
</dbReference>
<name>A0ABR1VN85_9PEZI</name>